<feature type="region of interest" description="Disordered" evidence="1">
    <location>
        <begin position="309"/>
        <end position="334"/>
    </location>
</feature>
<sequence length="470" mass="54461">MDKRKRYKLILEIFKDIFEIFPRVQGQDFNSLPTDEEIMSFLRDLGHTKEINSLNDVVVNHMHQPWRTFAALINKSLSGKTTVSTKEPTRKSNRVKRPTKKSTKVLARGVIIRETPEMPLSKKKEKVDVTRDDRNNKQESSGEDNDQENDSDDDKTQSNNENELDSEHETDESKSCSESDHEENKEDEDDEKEAKDEFVKTPSNDSNDEDETKITDKAEGDEDEEMYYTTSQLYDDVDIRLNEPIDTDRGFVQEQGVTRDEFMNFLLASLTARIIEQVKNQLPQILPEEVSNFAPDEPEFKVAELDMAQDQEENPSNNDEEPKENVASKRDWFTKPTQPQELLGKIDSAAEVTEEITLISVSHIVGLDLSKLAIILNRLKKIHSKGLTSGVRASRELRKEAYIAYSNPRGFIYQNKDKQRRLMRIDELHKFSDDTLNDVRTALDDRLKGIQMKYLPQTIWRKVTRKEQQQ</sequence>
<dbReference type="AlphaFoldDB" id="A0A6L2JKI0"/>
<evidence type="ECO:0000313" key="2">
    <source>
        <dbReference type="EMBL" id="GEU37107.1"/>
    </source>
</evidence>
<feature type="region of interest" description="Disordered" evidence="1">
    <location>
        <begin position="80"/>
        <end position="227"/>
    </location>
</feature>
<feature type="compositionally biased region" description="Acidic residues" evidence="1">
    <location>
        <begin position="141"/>
        <end position="153"/>
    </location>
</feature>
<name>A0A6L2JKI0_TANCI</name>
<feature type="compositionally biased region" description="Basic and acidic residues" evidence="1">
    <location>
        <begin position="114"/>
        <end position="137"/>
    </location>
</feature>
<feature type="compositionally biased region" description="Basic and acidic residues" evidence="1">
    <location>
        <begin position="323"/>
        <end position="333"/>
    </location>
</feature>
<dbReference type="EMBL" id="BKCJ010000887">
    <property type="protein sequence ID" value="GEU37107.1"/>
    <property type="molecule type" value="Genomic_DNA"/>
</dbReference>
<organism evidence="2">
    <name type="scientific">Tanacetum cinerariifolium</name>
    <name type="common">Dalmatian daisy</name>
    <name type="synonym">Chrysanthemum cinerariifolium</name>
    <dbReference type="NCBI Taxonomy" id="118510"/>
    <lineage>
        <taxon>Eukaryota</taxon>
        <taxon>Viridiplantae</taxon>
        <taxon>Streptophyta</taxon>
        <taxon>Embryophyta</taxon>
        <taxon>Tracheophyta</taxon>
        <taxon>Spermatophyta</taxon>
        <taxon>Magnoliopsida</taxon>
        <taxon>eudicotyledons</taxon>
        <taxon>Gunneridae</taxon>
        <taxon>Pentapetalae</taxon>
        <taxon>asterids</taxon>
        <taxon>campanulids</taxon>
        <taxon>Asterales</taxon>
        <taxon>Asteraceae</taxon>
        <taxon>Asteroideae</taxon>
        <taxon>Anthemideae</taxon>
        <taxon>Anthemidinae</taxon>
        <taxon>Tanacetum</taxon>
    </lineage>
</organism>
<reference evidence="2" key="1">
    <citation type="journal article" date="2019" name="Sci. Rep.">
        <title>Draft genome of Tanacetum cinerariifolium, the natural source of mosquito coil.</title>
        <authorList>
            <person name="Yamashiro T."/>
            <person name="Shiraishi A."/>
            <person name="Satake H."/>
            <person name="Nakayama K."/>
        </authorList>
    </citation>
    <scope>NUCLEOTIDE SEQUENCE</scope>
</reference>
<protein>
    <submittedName>
        <fullName evidence="2">Uncharacterized protein</fullName>
    </submittedName>
</protein>
<proteinExistence type="predicted"/>
<comment type="caution">
    <text evidence="2">The sequence shown here is derived from an EMBL/GenBank/DDBJ whole genome shotgun (WGS) entry which is preliminary data.</text>
</comment>
<evidence type="ECO:0000256" key="1">
    <source>
        <dbReference type="SAM" id="MobiDB-lite"/>
    </source>
</evidence>
<feature type="compositionally biased region" description="Basic residues" evidence="1">
    <location>
        <begin position="91"/>
        <end position="103"/>
    </location>
</feature>
<gene>
    <name evidence="2" type="ORF">Tci_009085</name>
</gene>
<accession>A0A6L2JKI0</accession>
<feature type="compositionally biased region" description="Acidic residues" evidence="1">
    <location>
        <begin position="309"/>
        <end position="322"/>
    </location>
</feature>
<feature type="compositionally biased region" description="Basic and acidic residues" evidence="1">
    <location>
        <begin position="165"/>
        <end position="184"/>
    </location>
</feature>